<dbReference type="SMART" id="SM00347">
    <property type="entry name" value="HTH_MARR"/>
    <property type="match status" value="1"/>
</dbReference>
<keyword evidence="1" id="KW-0805">Transcription regulation</keyword>
<organism evidence="5 6">
    <name type="scientific">Peptostreptococcus anaerobius</name>
    <dbReference type="NCBI Taxonomy" id="1261"/>
    <lineage>
        <taxon>Bacteria</taxon>
        <taxon>Bacillati</taxon>
        <taxon>Bacillota</taxon>
        <taxon>Clostridia</taxon>
        <taxon>Peptostreptococcales</taxon>
        <taxon>Peptostreptococcaceae</taxon>
        <taxon>Peptostreptococcus</taxon>
    </lineage>
</organism>
<evidence type="ECO:0000256" key="2">
    <source>
        <dbReference type="ARBA" id="ARBA00023125"/>
    </source>
</evidence>
<protein>
    <submittedName>
        <fullName evidence="5">Transcriptional regulator, MarR family</fullName>
    </submittedName>
</protein>
<comment type="caution">
    <text evidence="5">The sequence shown here is derived from an EMBL/GenBank/DDBJ whole genome shotgun (WGS) entry which is preliminary data.</text>
</comment>
<dbReference type="PROSITE" id="PS50995">
    <property type="entry name" value="HTH_MARR_2"/>
    <property type="match status" value="1"/>
</dbReference>
<keyword evidence="2" id="KW-0238">DNA-binding</keyword>
<dbReference type="Proteomes" id="UP000070326">
    <property type="component" value="Unassembled WGS sequence"/>
</dbReference>
<name>A0A135YVC8_9FIRM</name>
<dbReference type="GO" id="GO:0003700">
    <property type="term" value="F:DNA-binding transcription factor activity"/>
    <property type="evidence" value="ECO:0007669"/>
    <property type="project" value="InterPro"/>
</dbReference>
<evidence type="ECO:0000313" key="5">
    <source>
        <dbReference type="EMBL" id="KXI13359.1"/>
    </source>
</evidence>
<dbReference type="RefSeq" id="WP_021935246.1">
    <property type="nucleotide sequence ID" value="NZ_CP096607.1"/>
</dbReference>
<sequence>MIKKTNISMETIKESAKISPSRIISLLYRKGQVYKNIHLKDLNITSSEQPFIITIYLNEGVSQEYLSSYLNIDKASTARAIQSLIKKGMVKKIRCQHDKRQNKIYLTDKCIEIIEPMHYILESWVDILTYDMTPEEKNLAYDYLNRMANNVERIFNGTNKR</sequence>
<dbReference type="GO" id="GO:0003677">
    <property type="term" value="F:DNA binding"/>
    <property type="evidence" value="ECO:0007669"/>
    <property type="project" value="UniProtKB-KW"/>
</dbReference>
<dbReference type="InterPro" id="IPR000835">
    <property type="entry name" value="HTH_MarR-typ"/>
</dbReference>
<dbReference type="AlphaFoldDB" id="A0A135YVC8"/>
<dbReference type="InterPro" id="IPR036388">
    <property type="entry name" value="WH-like_DNA-bd_sf"/>
</dbReference>
<gene>
    <name evidence="5" type="ORF">HMPREF3195_00752</name>
</gene>
<dbReference type="Pfam" id="PF12802">
    <property type="entry name" value="MarR_2"/>
    <property type="match status" value="1"/>
</dbReference>
<evidence type="ECO:0000259" key="4">
    <source>
        <dbReference type="PROSITE" id="PS50995"/>
    </source>
</evidence>
<dbReference type="PANTHER" id="PTHR42756:SF2">
    <property type="entry name" value="MARR FAMILY REGULATORY PROTEIN"/>
    <property type="match status" value="1"/>
</dbReference>
<dbReference type="STRING" id="1261.HMPREF3195_00752"/>
<evidence type="ECO:0000313" key="6">
    <source>
        <dbReference type="Proteomes" id="UP000070326"/>
    </source>
</evidence>
<proteinExistence type="predicted"/>
<dbReference type="SUPFAM" id="SSF46785">
    <property type="entry name" value="Winged helix' DNA-binding domain"/>
    <property type="match status" value="1"/>
</dbReference>
<keyword evidence="3" id="KW-0804">Transcription</keyword>
<dbReference type="PANTHER" id="PTHR42756">
    <property type="entry name" value="TRANSCRIPTIONAL REGULATOR, MARR"/>
    <property type="match status" value="1"/>
</dbReference>
<feature type="domain" description="HTH marR-type" evidence="4">
    <location>
        <begin position="20"/>
        <end position="149"/>
    </location>
</feature>
<reference evidence="5 6" key="1">
    <citation type="submission" date="2016-02" db="EMBL/GenBank/DDBJ databases">
        <authorList>
            <person name="Wen L."/>
            <person name="He K."/>
            <person name="Yang H."/>
        </authorList>
    </citation>
    <scope>NUCLEOTIDE SEQUENCE [LARGE SCALE GENOMIC DNA]</scope>
    <source>
        <strain evidence="5 6">MJR8628A</strain>
    </source>
</reference>
<dbReference type="PATRIC" id="fig|1261.5.peg.758"/>
<dbReference type="InterPro" id="IPR036390">
    <property type="entry name" value="WH_DNA-bd_sf"/>
</dbReference>
<evidence type="ECO:0000256" key="3">
    <source>
        <dbReference type="ARBA" id="ARBA00023163"/>
    </source>
</evidence>
<dbReference type="Gene3D" id="1.10.10.10">
    <property type="entry name" value="Winged helix-like DNA-binding domain superfamily/Winged helix DNA-binding domain"/>
    <property type="match status" value="1"/>
</dbReference>
<accession>A0A135YVC8</accession>
<dbReference type="EMBL" id="LSQZ01000024">
    <property type="protein sequence ID" value="KXI13359.1"/>
    <property type="molecule type" value="Genomic_DNA"/>
</dbReference>
<dbReference type="eggNOG" id="COG1846">
    <property type="taxonomic scope" value="Bacteria"/>
</dbReference>
<evidence type="ECO:0000256" key="1">
    <source>
        <dbReference type="ARBA" id="ARBA00023015"/>
    </source>
</evidence>
<dbReference type="PRINTS" id="PR00598">
    <property type="entry name" value="HTHMARR"/>
</dbReference>